<accession>A0A1Q3EBR1</accession>
<evidence type="ECO:0000313" key="4">
    <source>
        <dbReference type="Proteomes" id="UP000188533"/>
    </source>
</evidence>
<evidence type="ECO:0000313" key="3">
    <source>
        <dbReference type="EMBL" id="GAW04656.1"/>
    </source>
</evidence>
<evidence type="ECO:0000256" key="1">
    <source>
        <dbReference type="PROSITE-ProRule" id="PRU00221"/>
    </source>
</evidence>
<dbReference type="GO" id="GO:0005840">
    <property type="term" value="C:ribosome"/>
    <property type="evidence" value="ECO:0007669"/>
    <property type="project" value="UniProtKB-KW"/>
</dbReference>
<evidence type="ECO:0000256" key="2">
    <source>
        <dbReference type="SAM" id="Phobius"/>
    </source>
</evidence>
<reference evidence="3 4" key="2">
    <citation type="submission" date="2017-02" db="EMBL/GenBank/DDBJ databases">
        <title>A genome survey and senescence transcriptome analysis in Lentinula edodes.</title>
        <authorList>
            <person name="Sakamoto Y."/>
            <person name="Nakade K."/>
            <person name="Sato S."/>
            <person name="Yoshida Y."/>
            <person name="Miyazaki K."/>
            <person name="Natsume S."/>
            <person name="Konno N."/>
        </authorList>
    </citation>
    <scope>NUCLEOTIDE SEQUENCE [LARGE SCALE GENOMIC DNA]</scope>
    <source>
        <strain evidence="3 4">NBRC 111202</strain>
    </source>
</reference>
<dbReference type="InterPro" id="IPR015943">
    <property type="entry name" value="WD40/YVTN_repeat-like_dom_sf"/>
</dbReference>
<keyword evidence="3" id="KW-0687">Ribonucleoprotein</keyword>
<dbReference type="PROSITE" id="PS50082">
    <property type="entry name" value="WD_REPEATS_2"/>
    <property type="match status" value="1"/>
</dbReference>
<keyword evidence="2" id="KW-1133">Transmembrane helix</keyword>
<keyword evidence="3" id="KW-0689">Ribosomal protein</keyword>
<feature type="transmembrane region" description="Helical" evidence="2">
    <location>
        <begin position="176"/>
        <end position="192"/>
    </location>
</feature>
<dbReference type="AlphaFoldDB" id="A0A1Q3EBR1"/>
<proteinExistence type="predicted"/>
<dbReference type="InterPro" id="IPR001680">
    <property type="entry name" value="WD40_rpt"/>
</dbReference>
<keyword evidence="2" id="KW-0812">Transmembrane</keyword>
<sequence>MFRLSKTIQNTEGSIAALAFSKDHRYLGSVSADGSIRIYDVDVHFQTIWFHRRSSQFNIINWDNDCSLIMGTTQGEVFMFGLNSTKLELVYVSESSLPINSIEFNKDRDKMLVASGSELIIMGKENNHWTFQRHIQCPIPREVQAILSLQYLPVVVGSAHFLEDQQHSVVVSQHHGLWYFFIFVLFIASYLPDEGN</sequence>
<dbReference type="EMBL" id="BDGU01000203">
    <property type="protein sequence ID" value="GAW04656.1"/>
    <property type="molecule type" value="Genomic_DNA"/>
</dbReference>
<dbReference type="InterPro" id="IPR036322">
    <property type="entry name" value="WD40_repeat_dom_sf"/>
</dbReference>
<comment type="caution">
    <text evidence="3">The sequence shown here is derived from an EMBL/GenBank/DDBJ whole genome shotgun (WGS) entry which is preliminary data.</text>
</comment>
<organism evidence="3 4">
    <name type="scientific">Lentinula edodes</name>
    <name type="common">Shiitake mushroom</name>
    <name type="synonym">Lentinus edodes</name>
    <dbReference type="NCBI Taxonomy" id="5353"/>
    <lineage>
        <taxon>Eukaryota</taxon>
        <taxon>Fungi</taxon>
        <taxon>Dikarya</taxon>
        <taxon>Basidiomycota</taxon>
        <taxon>Agaricomycotina</taxon>
        <taxon>Agaricomycetes</taxon>
        <taxon>Agaricomycetidae</taxon>
        <taxon>Agaricales</taxon>
        <taxon>Marasmiineae</taxon>
        <taxon>Omphalotaceae</taxon>
        <taxon>Lentinula</taxon>
    </lineage>
</organism>
<reference evidence="3 4" key="1">
    <citation type="submission" date="2016-08" db="EMBL/GenBank/DDBJ databases">
        <authorList>
            <consortium name="Lentinula edodes genome sequencing consortium"/>
            <person name="Sakamoto Y."/>
            <person name="Nakade K."/>
            <person name="Sato S."/>
            <person name="Yoshida Y."/>
            <person name="Miyazaki K."/>
            <person name="Natsume S."/>
            <person name="Konno N."/>
        </authorList>
    </citation>
    <scope>NUCLEOTIDE SEQUENCE [LARGE SCALE GENOMIC DNA]</scope>
    <source>
        <strain evidence="3 4">NBRC 111202</strain>
    </source>
</reference>
<dbReference type="Pfam" id="PF00400">
    <property type="entry name" value="WD40"/>
    <property type="match status" value="1"/>
</dbReference>
<dbReference type="SMART" id="SM00320">
    <property type="entry name" value="WD40"/>
    <property type="match status" value="2"/>
</dbReference>
<protein>
    <submittedName>
        <fullName evidence="3">Ribosomal protein L32</fullName>
    </submittedName>
</protein>
<keyword evidence="2" id="KW-0472">Membrane</keyword>
<keyword evidence="1" id="KW-0853">WD repeat</keyword>
<gene>
    <name evidence="3" type="ORF">LENED_006461</name>
</gene>
<name>A0A1Q3EBR1_LENED</name>
<keyword evidence="4" id="KW-1185">Reference proteome</keyword>
<dbReference type="Gene3D" id="2.130.10.10">
    <property type="entry name" value="YVTN repeat-like/Quinoprotein amine dehydrogenase"/>
    <property type="match status" value="1"/>
</dbReference>
<dbReference type="Proteomes" id="UP000188533">
    <property type="component" value="Unassembled WGS sequence"/>
</dbReference>
<feature type="repeat" description="WD" evidence="1">
    <location>
        <begin position="8"/>
        <end position="42"/>
    </location>
</feature>
<dbReference type="SUPFAM" id="SSF50978">
    <property type="entry name" value="WD40 repeat-like"/>
    <property type="match status" value="1"/>
</dbReference>